<evidence type="ECO:0000256" key="9">
    <source>
        <dbReference type="ARBA" id="ARBA00023012"/>
    </source>
</evidence>
<feature type="transmembrane region" description="Helical" evidence="12">
    <location>
        <begin position="132"/>
        <end position="153"/>
    </location>
</feature>
<evidence type="ECO:0000256" key="2">
    <source>
        <dbReference type="ARBA" id="ARBA00022475"/>
    </source>
</evidence>
<reference evidence="15" key="1">
    <citation type="submission" date="2016-07" db="EMBL/GenBank/DDBJ databases">
        <authorList>
            <person name="Florea S."/>
            <person name="Webb J.S."/>
            <person name="Jaromczyk J."/>
            <person name="Schardl C.L."/>
        </authorList>
    </citation>
    <scope>NUCLEOTIDE SEQUENCE [LARGE SCALE GENOMIC DNA]</scope>
    <source>
        <strain evidence="15">CY1</strain>
    </source>
</reference>
<feature type="domain" description="Histidine kinase" evidence="13">
    <location>
        <begin position="301"/>
        <end position="401"/>
    </location>
</feature>
<keyword evidence="7" id="KW-0067">ATP-binding</keyword>
<keyword evidence="9" id="KW-0902">Two-component regulatory system</keyword>
<evidence type="ECO:0000256" key="6">
    <source>
        <dbReference type="ARBA" id="ARBA00022777"/>
    </source>
</evidence>
<dbReference type="PANTHER" id="PTHR34220:SF7">
    <property type="entry name" value="SENSOR HISTIDINE KINASE YPDA"/>
    <property type="match status" value="1"/>
</dbReference>
<evidence type="ECO:0000313" key="15">
    <source>
        <dbReference type="Proteomes" id="UP000190626"/>
    </source>
</evidence>
<protein>
    <recommendedName>
        <fullName evidence="13">Histidine kinase domain-containing protein</fullName>
    </recommendedName>
</protein>
<comment type="caution">
    <text evidence="14">The sequence shown here is derived from an EMBL/GenBank/DDBJ whole genome shotgun (WGS) entry which is preliminary data.</text>
</comment>
<evidence type="ECO:0000256" key="1">
    <source>
        <dbReference type="ARBA" id="ARBA00004651"/>
    </source>
</evidence>
<dbReference type="EMBL" id="MBTG01000060">
    <property type="protein sequence ID" value="OPH47402.1"/>
    <property type="molecule type" value="Genomic_DNA"/>
</dbReference>
<feature type="transmembrane region" description="Helical" evidence="12">
    <location>
        <begin position="7"/>
        <end position="25"/>
    </location>
</feature>
<dbReference type="GO" id="GO:0005524">
    <property type="term" value="F:ATP binding"/>
    <property type="evidence" value="ECO:0007669"/>
    <property type="project" value="UniProtKB-KW"/>
</dbReference>
<dbReference type="AlphaFoldDB" id="A0A1V4H9E3"/>
<keyword evidence="8 12" id="KW-1133">Transmembrane helix</keyword>
<dbReference type="SMART" id="SM00387">
    <property type="entry name" value="HATPase_c"/>
    <property type="match status" value="1"/>
</dbReference>
<keyword evidence="6" id="KW-0418">Kinase</keyword>
<comment type="subcellular location">
    <subcellularLocation>
        <location evidence="1">Cell membrane</location>
        <topology evidence="1">Multi-pass membrane protein</topology>
    </subcellularLocation>
</comment>
<evidence type="ECO:0000256" key="3">
    <source>
        <dbReference type="ARBA" id="ARBA00022679"/>
    </source>
</evidence>
<dbReference type="GO" id="GO:0071555">
    <property type="term" value="P:cell wall organization"/>
    <property type="evidence" value="ECO:0007669"/>
    <property type="project" value="InterPro"/>
</dbReference>
<keyword evidence="2" id="KW-1003">Cell membrane</keyword>
<evidence type="ECO:0000259" key="13">
    <source>
        <dbReference type="PROSITE" id="PS50109"/>
    </source>
</evidence>
<evidence type="ECO:0000256" key="5">
    <source>
        <dbReference type="ARBA" id="ARBA00022741"/>
    </source>
</evidence>
<feature type="transmembrane region" description="Helical" evidence="12">
    <location>
        <begin position="70"/>
        <end position="94"/>
    </location>
</feature>
<dbReference type="RefSeq" id="WP_208629908.1">
    <property type="nucleotide sequence ID" value="NZ_MBTG01000060.1"/>
</dbReference>
<dbReference type="InterPro" id="IPR005467">
    <property type="entry name" value="His_kinase_dom"/>
</dbReference>
<evidence type="ECO:0000256" key="4">
    <source>
        <dbReference type="ARBA" id="ARBA00022692"/>
    </source>
</evidence>
<gene>
    <name evidence="14" type="ORF">BC351_40060</name>
</gene>
<dbReference type="InterPro" id="IPR003594">
    <property type="entry name" value="HATPase_dom"/>
</dbReference>
<keyword evidence="4 12" id="KW-0812">Transmembrane</keyword>
<dbReference type="Pfam" id="PF02518">
    <property type="entry name" value="HATPase_c"/>
    <property type="match status" value="1"/>
</dbReference>
<evidence type="ECO:0000256" key="11">
    <source>
        <dbReference type="SAM" id="Coils"/>
    </source>
</evidence>
<dbReference type="InterPro" id="IPR050640">
    <property type="entry name" value="Bact_2-comp_sensor_kinase"/>
</dbReference>
<name>A0A1V4H9E3_9BACL</name>
<dbReference type="PROSITE" id="PS50109">
    <property type="entry name" value="HIS_KIN"/>
    <property type="match status" value="1"/>
</dbReference>
<dbReference type="SUPFAM" id="SSF55874">
    <property type="entry name" value="ATPase domain of HSP90 chaperone/DNA topoisomerase II/histidine kinase"/>
    <property type="match status" value="1"/>
</dbReference>
<dbReference type="Pfam" id="PF07694">
    <property type="entry name" value="5TM-5TMR_LYT"/>
    <property type="match status" value="1"/>
</dbReference>
<keyword evidence="3" id="KW-0808">Transferase</keyword>
<evidence type="ECO:0000256" key="7">
    <source>
        <dbReference type="ARBA" id="ARBA00022840"/>
    </source>
</evidence>
<feature type="transmembrane region" description="Helical" evidence="12">
    <location>
        <begin position="100"/>
        <end position="120"/>
    </location>
</feature>
<feature type="transmembrane region" description="Helical" evidence="12">
    <location>
        <begin position="165"/>
        <end position="185"/>
    </location>
</feature>
<evidence type="ECO:0000256" key="12">
    <source>
        <dbReference type="SAM" id="Phobius"/>
    </source>
</evidence>
<dbReference type="Proteomes" id="UP000190626">
    <property type="component" value="Unassembled WGS sequence"/>
</dbReference>
<dbReference type="InterPro" id="IPR036890">
    <property type="entry name" value="HATPase_C_sf"/>
</dbReference>
<dbReference type="Pfam" id="PF06580">
    <property type="entry name" value="His_kinase"/>
    <property type="match status" value="1"/>
</dbReference>
<dbReference type="GO" id="GO:0000155">
    <property type="term" value="F:phosphorelay sensor kinase activity"/>
    <property type="evidence" value="ECO:0007669"/>
    <property type="project" value="InterPro"/>
</dbReference>
<accession>A0A1V4H9E3</accession>
<evidence type="ECO:0000256" key="10">
    <source>
        <dbReference type="ARBA" id="ARBA00023136"/>
    </source>
</evidence>
<organism evidence="14 15">
    <name type="scientific">Paenibacillus ferrarius</name>
    <dbReference type="NCBI Taxonomy" id="1469647"/>
    <lineage>
        <taxon>Bacteria</taxon>
        <taxon>Bacillati</taxon>
        <taxon>Bacillota</taxon>
        <taxon>Bacilli</taxon>
        <taxon>Bacillales</taxon>
        <taxon>Paenibacillaceae</taxon>
        <taxon>Paenibacillus</taxon>
    </lineage>
</organism>
<feature type="transmembrane region" description="Helical" evidence="12">
    <location>
        <begin position="37"/>
        <end position="58"/>
    </location>
</feature>
<keyword evidence="11" id="KW-0175">Coiled coil</keyword>
<dbReference type="STRING" id="1469647.BC351_40060"/>
<dbReference type="InterPro" id="IPR010559">
    <property type="entry name" value="Sig_transdc_His_kin_internal"/>
</dbReference>
<keyword evidence="10 12" id="KW-0472">Membrane</keyword>
<proteinExistence type="predicted"/>
<sequence length="407" mass="45642">MNTIKDFSLQLALITTAIFTFQIFIAGRLERNNYVNIILSVLLGLSILLCMSFPTYISANVRLDIRIVPLLLGTLYGGLRTGLFLSAIIILYRFYLGIDLGLYSTILTLLISMPVIVFFQKNFTKAKKRKRINIAVILCIYYCLVGITVVSVLKGISFKVLQVQFIYILITTVAVWLFTSLNETINEVLRKNQQLQADVKEAEIAFLRSQIKPHFLYNALSSIAALCIDEPHKAGALTIDLSQYLRSSFDFKQLDSLTTIEKELELLNAYINIEKTRFGTRLVVEYDVDATLLDIRIPPLILQPLVENAIRHGLMSSLRGGTVQISVNQKEDAVVSFAVVDNGYGMSEQKREEILKPGMNKKGVGLGNINQRLKLLYGTCICIESAEGKGTRVFFNIPVQPVKQIGD</sequence>
<evidence type="ECO:0000313" key="14">
    <source>
        <dbReference type="EMBL" id="OPH47402.1"/>
    </source>
</evidence>
<dbReference type="InterPro" id="IPR011620">
    <property type="entry name" value="Sig_transdc_His_kinase_LytS_TM"/>
</dbReference>
<dbReference type="PANTHER" id="PTHR34220">
    <property type="entry name" value="SENSOR HISTIDINE KINASE YPDA"/>
    <property type="match status" value="1"/>
</dbReference>
<feature type="coiled-coil region" evidence="11">
    <location>
        <begin position="178"/>
        <end position="210"/>
    </location>
</feature>
<evidence type="ECO:0000256" key="8">
    <source>
        <dbReference type="ARBA" id="ARBA00022989"/>
    </source>
</evidence>
<keyword evidence="15" id="KW-1185">Reference proteome</keyword>
<dbReference type="Gene3D" id="3.30.565.10">
    <property type="entry name" value="Histidine kinase-like ATPase, C-terminal domain"/>
    <property type="match status" value="1"/>
</dbReference>
<keyword evidence="5" id="KW-0547">Nucleotide-binding</keyword>
<dbReference type="GO" id="GO:0005886">
    <property type="term" value="C:plasma membrane"/>
    <property type="evidence" value="ECO:0007669"/>
    <property type="project" value="UniProtKB-SubCell"/>
</dbReference>